<comment type="subunit">
    <text evidence="4 6">Monomer.</text>
</comment>
<dbReference type="PANTHER" id="PTHR10938:SF0">
    <property type="entry name" value="TRANSLATION INITIATION FACTOR IF-3, MITOCHONDRIAL"/>
    <property type="match status" value="1"/>
</dbReference>
<reference evidence="9" key="1">
    <citation type="submission" date="2019-11" db="EMBL/GenBank/DDBJ databases">
        <title>Microbial mats filling the niche in hypersaline microbial mats.</title>
        <authorList>
            <person name="Wong H.L."/>
            <person name="Macleod F.I."/>
            <person name="White R.A. III"/>
            <person name="Burns B.P."/>
        </authorList>
    </citation>
    <scope>NUCLEOTIDE SEQUENCE</scope>
    <source>
        <strain evidence="9">Rbin_158</strain>
    </source>
</reference>
<dbReference type="FunFam" id="3.30.110.10:FF:000001">
    <property type="entry name" value="Translation initiation factor IF-3"/>
    <property type="match status" value="1"/>
</dbReference>
<dbReference type="EMBL" id="WJJP01000570">
    <property type="protein sequence ID" value="MBD3326375.1"/>
    <property type="molecule type" value="Genomic_DNA"/>
</dbReference>
<dbReference type="GO" id="GO:0005829">
    <property type="term" value="C:cytosol"/>
    <property type="evidence" value="ECO:0007669"/>
    <property type="project" value="TreeGrafter"/>
</dbReference>
<dbReference type="InterPro" id="IPR036787">
    <property type="entry name" value="T_IF-3_N_sf"/>
</dbReference>
<dbReference type="Pfam" id="PF00707">
    <property type="entry name" value="IF3_C"/>
    <property type="match status" value="1"/>
</dbReference>
<evidence type="ECO:0000256" key="4">
    <source>
        <dbReference type="HAMAP-Rule" id="MF_00080"/>
    </source>
</evidence>
<dbReference type="InterPro" id="IPR019815">
    <property type="entry name" value="Translation_initiation_fac_3_C"/>
</dbReference>
<evidence type="ECO:0000256" key="2">
    <source>
        <dbReference type="ARBA" id="ARBA00022540"/>
    </source>
</evidence>
<dbReference type="PROSITE" id="PS00938">
    <property type="entry name" value="IF3"/>
    <property type="match status" value="1"/>
</dbReference>
<dbReference type="Proteomes" id="UP000649604">
    <property type="component" value="Unassembled WGS sequence"/>
</dbReference>
<organism evidence="9 10">
    <name type="scientific">candidate division KSB3 bacterium</name>
    <dbReference type="NCBI Taxonomy" id="2044937"/>
    <lineage>
        <taxon>Bacteria</taxon>
        <taxon>candidate division KSB3</taxon>
    </lineage>
</organism>
<dbReference type="FunFam" id="3.10.20.80:FF:000001">
    <property type="entry name" value="Translation initiation factor IF-3"/>
    <property type="match status" value="1"/>
</dbReference>
<dbReference type="GO" id="GO:0043022">
    <property type="term" value="F:ribosome binding"/>
    <property type="evidence" value="ECO:0007669"/>
    <property type="project" value="UniProtKB-ARBA"/>
</dbReference>
<evidence type="ECO:0000256" key="5">
    <source>
        <dbReference type="NCBIfam" id="TIGR00168"/>
    </source>
</evidence>
<dbReference type="Gene3D" id="3.30.110.10">
    <property type="entry name" value="Translation initiation factor 3 (IF-3), C-terminal domain"/>
    <property type="match status" value="1"/>
</dbReference>
<keyword evidence="2 4" id="KW-0396">Initiation factor</keyword>
<evidence type="ECO:0000256" key="1">
    <source>
        <dbReference type="ARBA" id="ARBA00005439"/>
    </source>
</evidence>
<comment type="subcellular location">
    <subcellularLocation>
        <location evidence="4 6">Cytoplasm</location>
    </subcellularLocation>
</comment>
<evidence type="ECO:0000256" key="6">
    <source>
        <dbReference type="RuleBase" id="RU000646"/>
    </source>
</evidence>
<dbReference type="GO" id="GO:0016020">
    <property type="term" value="C:membrane"/>
    <property type="evidence" value="ECO:0007669"/>
    <property type="project" value="TreeGrafter"/>
</dbReference>
<sequence>MRRRRSSSSRKDTRIDNKVNAQIRASEIRVVGPDGEQLGIMSRDEALDKASDFQLDLVEVAPNADPVVCKIMDYGKFRYQQQKRAHEAKKKQTVIQVKEIKIRPKIDEHDYQFKLNHVKRFLEGGDKAKVSVIFRGREIVHRDLGRKLLDRFVEDTKEIGEVEAMPKMEGRSMTMILVPKSQKSEKKK</sequence>
<keyword evidence="3 4" id="KW-0648">Protein biosynthesis</keyword>
<keyword evidence="4" id="KW-0963">Cytoplasm</keyword>
<evidence type="ECO:0000313" key="9">
    <source>
        <dbReference type="EMBL" id="MBD3326375.1"/>
    </source>
</evidence>
<dbReference type="InterPro" id="IPR001288">
    <property type="entry name" value="Translation_initiation_fac_3"/>
</dbReference>
<comment type="similarity">
    <text evidence="1 4 6">Belongs to the IF-3 family.</text>
</comment>
<evidence type="ECO:0000259" key="8">
    <source>
        <dbReference type="Pfam" id="PF05198"/>
    </source>
</evidence>
<protein>
    <recommendedName>
        <fullName evidence="4 5">Translation initiation factor IF-3</fullName>
    </recommendedName>
</protein>
<name>A0A9D5JYI8_9BACT</name>
<dbReference type="NCBIfam" id="TIGR00168">
    <property type="entry name" value="infC"/>
    <property type="match status" value="1"/>
</dbReference>
<dbReference type="SUPFAM" id="SSF54364">
    <property type="entry name" value="Translation initiation factor IF3, N-terminal domain"/>
    <property type="match status" value="1"/>
</dbReference>
<feature type="domain" description="Translation initiation factor 3 C-terminal" evidence="7">
    <location>
        <begin position="95"/>
        <end position="180"/>
    </location>
</feature>
<dbReference type="InterPro" id="IPR036788">
    <property type="entry name" value="T_IF-3_C_sf"/>
</dbReference>
<feature type="domain" description="Translation initiation factor 3 N-terminal" evidence="8">
    <location>
        <begin position="19"/>
        <end position="88"/>
    </location>
</feature>
<evidence type="ECO:0000259" key="7">
    <source>
        <dbReference type="Pfam" id="PF00707"/>
    </source>
</evidence>
<evidence type="ECO:0000313" key="10">
    <source>
        <dbReference type="Proteomes" id="UP000649604"/>
    </source>
</evidence>
<dbReference type="InterPro" id="IPR019814">
    <property type="entry name" value="Translation_initiation_fac_3_N"/>
</dbReference>
<gene>
    <name evidence="4" type="primary">infC</name>
    <name evidence="9" type="ORF">GF339_17450</name>
</gene>
<dbReference type="AlphaFoldDB" id="A0A9D5JYI8"/>
<dbReference type="PANTHER" id="PTHR10938">
    <property type="entry name" value="TRANSLATION INITIATION FACTOR IF-3"/>
    <property type="match status" value="1"/>
</dbReference>
<proteinExistence type="inferred from homology"/>
<dbReference type="Pfam" id="PF05198">
    <property type="entry name" value="IF3_N"/>
    <property type="match status" value="1"/>
</dbReference>
<dbReference type="InterPro" id="IPR019813">
    <property type="entry name" value="Translation_initiation_fac3_CS"/>
</dbReference>
<dbReference type="SUPFAM" id="SSF55200">
    <property type="entry name" value="Translation initiation factor IF3, C-terminal domain"/>
    <property type="match status" value="1"/>
</dbReference>
<dbReference type="GO" id="GO:0003743">
    <property type="term" value="F:translation initiation factor activity"/>
    <property type="evidence" value="ECO:0007669"/>
    <property type="project" value="UniProtKB-UniRule"/>
</dbReference>
<dbReference type="Gene3D" id="3.10.20.80">
    <property type="entry name" value="Translation initiation factor 3 (IF-3), N-terminal domain"/>
    <property type="match status" value="1"/>
</dbReference>
<comment type="caution">
    <text evidence="9">The sequence shown here is derived from an EMBL/GenBank/DDBJ whole genome shotgun (WGS) entry which is preliminary data.</text>
</comment>
<accession>A0A9D5JYI8</accession>
<comment type="function">
    <text evidence="4 6">IF-3 binds to the 30S ribosomal subunit and shifts the equilibrium between 70S ribosomes and their 50S and 30S subunits in favor of the free subunits, thus enhancing the availability of 30S subunits on which protein synthesis initiation begins.</text>
</comment>
<evidence type="ECO:0000256" key="3">
    <source>
        <dbReference type="ARBA" id="ARBA00022917"/>
    </source>
</evidence>
<dbReference type="GO" id="GO:0032790">
    <property type="term" value="P:ribosome disassembly"/>
    <property type="evidence" value="ECO:0007669"/>
    <property type="project" value="TreeGrafter"/>
</dbReference>
<dbReference type="HAMAP" id="MF_00080">
    <property type="entry name" value="IF_3"/>
    <property type="match status" value="1"/>
</dbReference>